<keyword evidence="2" id="KW-1185">Reference proteome</keyword>
<dbReference type="OrthoDB" id="9825734at2"/>
<evidence type="ECO:0000313" key="2">
    <source>
        <dbReference type="Proteomes" id="UP000245880"/>
    </source>
</evidence>
<proteinExistence type="predicted"/>
<dbReference type="Proteomes" id="UP000245880">
    <property type="component" value="Unassembled WGS sequence"/>
</dbReference>
<sequence>MFKLRALIVYAYVLLAFTIRTEEDIPNNSWESELSINQVIFETNIINDSLLADKYTKATLLILDSLNIYHSDSSDAAYLLKGKISTGACFTSIMNTAPLAYFINIKLVNSKTGALFRERDIFVKNYPVLYNSKRLHDNMLMALKSLLND</sequence>
<comment type="caution">
    <text evidence="1">The sequence shown here is derived from an EMBL/GenBank/DDBJ whole genome shotgun (WGS) entry which is preliminary data.</text>
</comment>
<name>A0A316ASL9_9BACT</name>
<evidence type="ECO:0000313" key="1">
    <source>
        <dbReference type="EMBL" id="PWJ53097.1"/>
    </source>
</evidence>
<reference evidence="1 2" key="1">
    <citation type="submission" date="2018-03" db="EMBL/GenBank/DDBJ databases">
        <title>Genomic Encyclopedia of Archaeal and Bacterial Type Strains, Phase II (KMG-II): from individual species to whole genera.</title>
        <authorList>
            <person name="Goeker M."/>
        </authorList>
    </citation>
    <scope>NUCLEOTIDE SEQUENCE [LARGE SCALE GENOMIC DNA]</scope>
    <source>
        <strain evidence="1 2">DSM 100346</strain>
    </source>
</reference>
<dbReference type="RefSeq" id="WP_109678318.1">
    <property type="nucleotide sequence ID" value="NZ_QGDT01000026.1"/>
</dbReference>
<gene>
    <name evidence="1" type="ORF">CLV98_1266</name>
</gene>
<dbReference type="AlphaFoldDB" id="A0A316ASL9"/>
<organism evidence="1 2">
    <name type="scientific">Dyadobacter jejuensis</name>
    <dbReference type="NCBI Taxonomy" id="1082580"/>
    <lineage>
        <taxon>Bacteria</taxon>
        <taxon>Pseudomonadati</taxon>
        <taxon>Bacteroidota</taxon>
        <taxon>Cytophagia</taxon>
        <taxon>Cytophagales</taxon>
        <taxon>Spirosomataceae</taxon>
        <taxon>Dyadobacter</taxon>
    </lineage>
</organism>
<dbReference type="EMBL" id="QGDT01000026">
    <property type="protein sequence ID" value="PWJ53097.1"/>
    <property type="molecule type" value="Genomic_DNA"/>
</dbReference>
<accession>A0A316ASL9</accession>
<protein>
    <submittedName>
        <fullName evidence="1">Uncharacterized protein</fullName>
    </submittedName>
</protein>